<accession>A0AAV2SZ79</accession>
<gene>
    <name evidence="3" type="ORF">CDAUBV1_LOCUS815</name>
</gene>
<feature type="region of interest" description="Disordered" evidence="1">
    <location>
        <begin position="244"/>
        <end position="276"/>
    </location>
</feature>
<feature type="compositionally biased region" description="Polar residues" evidence="1">
    <location>
        <begin position="143"/>
        <end position="170"/>
    </location>
</feature>
<feature type="compositionally biased region" description="Basic and acidic residues" evidence="1">
    <location>
        <begin position="113"/>
        <end position="124"/>
    </location>
</feature>
<feature type="compositionally biased region" description="Polar residues" evidence="1">
    <location>
        <begin position="96"/>
        <end position="110"/>
    </location>
</feature>
<dbReference type="AlphaFoldDB" id="A0AAV2SZ79"/>
<evidence type="ECO:0000256" key="1">
    <source>
        <dbReference type="SAM" id="MobiDB-lite"/>
    </source>
</evidence>
<dbReference type="Proteomes" id="UP001497525">
    <property type="component" value="Unassembled WGS sequence"/>
</dbReference>
<organism evidence="3 4">
    <name type="scientific">Calicophoron daubneyi</name>
    <name type="common">Rumen fluke</name>
    <name type="synonym">Paramphistomum daubneyi</name>
    <dbReference type="NCBI Taxonomy" id="300641"/>
    <lineage>
        <taxon>Eukaryota</taxon>
        <taxon>Metazoa</taxon>
        <taxon>Spiralia</taxon>
        <taxon>Lophotrochozoa</taxon>
        <taxon>Platyhelminthes</taxon>
        <taxon>Trematoda</taxon>
        <taxon>Digenea</taxon>
        <taxon>Plagiorchiida</taxon>
        <taxon>Pronocephalata</taxon>
        <taxon>Paramphistomoidea</taxon>
        <taxon>Paramphistomidae</taxon>
        <taxon>Calicophoron</taxon>
    </lineage>
</organism>
<feature type="region of interest" description="Disordered" evidence="1">
    <location>
        <begin position="69"/>
        <end position="170"/>
    </location>
</feature>
<evidence type="ECO:0000313" key="4">
    <source>
        <dbReference type="Proteomes" id="UP001497525"/>
    </source>
</evidence>
<feature type="compositionally biased region" description="Basic and acidic residues" evidence="1">
    <location>
        <begin position="256"/>
        <end position="265"/>
    </location>
</feature>
<dbReference type="Pfam" id="PF13842">
    <property type="entry name" value="zf-Tnp_2"/>
    <property type="match status" value="1"/>
</dbReference>
<evidence type="ECO:0000313" key="3">
    <source>
        <dbReference type="EMBL" id="CAL5129741.1"/>
    </source>
</evidence>
<sequence>MTSRSFLRLFATAIQNASALSNEMRLAELSTAFKMACELQTHIVDIIFTRSRQLGEAVTASNIPIKQEPGVETSVSEAEIVDHHRPSVSVTEDVCDSSTHPSNSVQQPSPDTEPVHDTPHHEISQENVSEGEATSMDAEHTEQTPNTSPALQNPNHRNESASPEVSQQQHRLVALETLHSAIPNSVPHDKSTWQLPCAACHLRLRAGFETLANMVCAACPDQPPICSAQCFRWWHNQISSSCNHVPSLTSESAPKPPERRTDRKSFGSLANHAPPQDAMRAVATRKRKLRQRGRKRITIVKKSGIHRKGGTGRLYPRTKASEARLPLLITNAPACEVISVNSRLRRKRTHPQKYSPGKFAENYLTADTHF</sequence>
<feature type="domain" description="PiggyBac transposable element-derived protein 4 C-terminal zinc-finger" evidence="2">
    <location>
        <begin position="186"/>
        <end position="235"/>
    </location>
</feature>
<name>A0AAV2SZ79_CALDB</name>
<comment type="caution">
    <text evidence="3">The sequence shown here is derived from an EMBL/GenBank/DDBJ whole genome shotgun (WGS) entry which is preliminary data.</text>
</comment>
<evidence type="ECO:0000259" key="2">
    <source>
        <dbReference type="Pfam" id="PF13842"/>
    </source>
</evidence>
<protein>
    <recommendedName>
        <fullName evidence="2">PiggyBac transposable element-derived protein 4 C-terminal zinc-finger domain-containing protein</fullName>
    </recommendedName>
</protein>
<dbReference type="InterPro" id="IPR032718">
    <property type="entry name" value="PGBD4_Znf_C"/>
</dbReference>
<dbReference type="EMBL" id="CAXLJL010000025">
    <property type="protein sequence ID" value="CAL5129741.1"/>
    <property type="molecule type" value="Genomic_DNA"/>
</dbReference>
<reference evidence="3" key="1">
    <citation type="submission" date="2024-06" db="EMBL/GenBank/DDBJ databases">
        <authorList>
            <person name="Liu X."/>
            <person name="Lenzi L."/>
            <person name="Haldenby T S."/>
            <person name="Uol C."/>
        </authorList>
    </citation>
    <scope>NUCLEOTIDE SEQUENCE</scope>
</reference>
<proteinExistence type="predicted"/>